<comment type="caution">
    <text evidence="1">The sequence shown here is derived from an EMBL/GenBank/DDBJ whole genome shotgun (WGS) entry which is preliminary data.</text>
</comment>
<sequence>MDNPSHPQEDEDILCSTLATNSSSTKVKVNQGKSEVITDIILCMSLVELCAIVGLIRGLSSRVNKEFIDMIYILQFRRFTGFCSVVSGEFFHIYIGDNLDESLVGQDVRDVRRPSPKHNLDESLVGQDVRDVRRPSPKRSYFFSFDCPSSGVPISGNVRHSFWMLGLTLRVPALSDAM</sequence>
<evidence type="ECO:0000313" key="2">
    <source>
        <dbReference type="Proteomes" id="UP001458880"/>
    </source>
</evidence>
<organism evidence="1 2">
    <name type="scientific">Popillia japonica</name>
    <name type="common">Japanese beetle</name>
    <dbReference type="NCBI Taxonomy" id="7064"/>
    <lineage>
        <taxon>Eukaryota</taxon>
        <taxon>Metazoa</taxon>
        <taxon>Ecdysozoa</taxon>
        <taxon>Arthropoda</taxon>
        <taxon>Hexapoda</taxon>
        <taxon>Insecta</taxon>
        <taxon>Pterygota</taxon>
        <taxon>Neoptera</taxon>
        <taxon>Endopterygota</taxon>
        <taxon>Coleoptera</taxon>
        <taxon>Polyphaga</taxon>
        <taxon>Scarabaeiformia</taxon>
        <taxon>Scarabaeidae</taxon>
        <taxon>Rutelinae</taxon>
        <taxon>Popillia</taxon>
    </lineage>
</organism>
<name>A0AAW1L7G0_POPJA</name>
<reference evidence="1 2" key="1">
    <citation type="journal article" date="2024" name="BMC Genomics">
        <title>De novo assembly and annotation of Popillia japonica's genome with initial clues to its potential as an invasive pest.</title>
        <authorList>
            <person name="Cucini C."/>
            <person name="Boschi S."/>
            <person name="Funari R."/>
            <person name="Cardaioli E."/>
            <person name="Iannotti N."/>
            <person name="Marturano G."/>
            <person name="Paoli F."/>
            <person name="Bruttini M."/>
            <person name="Carapelli A."/>
            <person name="Frati F."/>
            <person name="Nardi F."/>
        </authorList>
    </citation>
    <scope>NUCLEOTIDE SEQUENCE [LARGE SCALE GENOMIC DNA]</scope>
    <source>
        <strain evidence="1">DMR45628</strain>
    </source>
</reference>
<gene>
    <name evidence="1" type="ORF">QE152_g15783</name>
</gene>
<dbReference type="EMBL" id="JASPKY010000158">
    <property type="protein sequence ID" value="KAK9729725.1"/>
    <property type="molecule type" value="Genomic_DNA"/>
</dbReference>
<accession>A0AAW1L7G0</accession>
<proteinExistence type="predicted"/>
<dbReference type="AlphaFoldDB" id="A0AAW1L7G0"/>
<evidence type="ECO:0000313" key="1">
    <source>
        <dbReference type="EMBL" id="KAK9729725.1"/>
    </source>
</evidence>
<keyword evidence="2" id="KW-1185">Reference proteome</keyword>
<protein>
    <submittedName>
        <fullName evidence="1">Uncharacterized protein</fullName>
    </submittedName>
</protein>
<dbReference type="Proteomes" id="UP001458880">
    <property type="component" value="Unassembled WGS sequence"/>
</dbReference>